<name>A0ABU6YY12_9FABA</name>
<comment type="caution">
    <text evidence="1">The sequence shown here is derived from an EMBL/GenBank/DDBJ whole genome shotgun (WGS) entry which is preliminary data.</text>
</comment>
<evidence type="ECO:0000313" key="2">
    <source>
        <dbReference type="Proteomes" id="UP001341840"/>
    </source>
</evidence>
<organism evidence="1 2">
    <name type="scientific">Stylosanthes scabra</name>
    <dbReference type="NCBI Taxonomy" id="79078"/>
    <lineage>
        <taxon>Eukaryota</taxon>
        <taxon>Viridiplantae</taxon>
        <taxon>Streptophyta</taxon>
        <taxon>Embryophyta</taxon>
        <taxon>Tracheophyta</taxon>
        <taxon>Spermatophyta</taxon>
        <taxon>Magnoliopsida</taxon>
        <taxon>eudicotyledons</taxon>
        <taxon>Gunneridae</taxon>
        <taxon>Pentapetalae</taxon>
        <taxon>rosids</taxon>
        <taxon>fabids</taxon>
        <taxon>Fabales</taxon>
        <taxon>Fabaceae</taxon>
        <taxon>Papilionoideae</taxon>
        <taxon>50 kb inversion clade</taxon>
        <taxon>dalbergioids sensu lato</taxon>
        <taxon>Dalbergieae</taxon>
        <taxon>Pterocarpus clade</taxon>
        <taxon>Stylosanthes</taxon>
    </lineage>
</organism>
<keyword evidence="2" id="KW-1185">Reference proteome</keyword>
<gene>
    <name evidence="1" type="ORF">PIB30_093933</name>
</gene>
<sequence>MELRRRSPSPDVIVEATPIITIIAIPAINQLVKAIVRTSTTVFVNSYTVSTPSPSSVQTCIFSVQTSSSPFNLRLLRPTTDRIPTAQYPTAGEIVRTYTTTNFTSSFATTTPSSTSVPTNFISVQPPTSPSSSRLLRSFTDLKASDRDWRLLPRLLPN</sequence>
<reference evidence="1 2" key="1">
    <citation type="journal article" date="2023" name="Plants (Basel)">
        <title>Bridging the Gap: Combining Genomics and Transcriptomics Approaches to Understand Stylosanthes scabra, an Orphan Legume from the Brazilian Caatinga.</title>
        <authorList>
            <person name="Ferreira-Neto J.R.C."/>
            <person name="da Silva M.D."/>
            <person name="Binneck E."/>
            <person name="de Melo N.F."/>
            <person name="da Silva R.H."/>
            <person name="de Melo A.L.T.M."/>
            <person name="Pandolfi V."/>
            <person name="Bustamante F.O."/>
            <person name="Brasileiro-Vidal A.C."/>
            <person name="Benko-Iseppon A.M."/>
        </authorList>
    </citation>
    <scope>NUCLEOTIDE SEQUENCE [LARGE SCALE GENOMIC DNA]</scope>
    <source>
        <tissue evidence="1">Leaves</tissue>
    </source>
</reference>
<evidence type="ECO:0000313" key="1">
    <source>
        <dbReference type="EMBL" id="MED6213488.1"/>
    </source>
</evidence>
<dbReference type="Proteomes" id="UP001341840">
    <property type="component" value="Unassembled WGS sequence"/>
</dbReference>
<protein>
    <submittedName>
        <fullName evidence="1">Uncharacterized protein</fullName>
    </submittedName>
</protein>
<dbReference type="EMBL" id="JASCZI010243693">
    <property type="protein sequence ID" value="MED6213488.1"/>
    <property type="molecule type" value="Genomic_DNA"/>
</dbReference>
<proteinExistence type="predicted"/>
<accession>A0ABU6YY12</accession>